<dbReference type="InterPro" id="IPR036870">
    <property type="entry name" value="Ribosomal_bS18_sf"/>
</dbReference>
<dbReference type="SUPFAM" id="SSF46911">
    <property type="entry name" value="Ribosomal protein S18"/>
    <property type="match status" value="1"/>
</dbReference>
<keyword evidence="5 7" id="KW-0687">Ribonucleoprotein</keyword>
<evidence type="ECO:0000256" key="4">
    <source>
        <dbReference type="ARBA" id="ARBA00022980"/>
    </source>
</evidence>
<evidence type="ECO:0000256" key="3">
    <source>
        <dbReference type="ARBA" id="ARBA00022884"/>
    </source>
</evidence>
<keyword evidence="3 7" id="KW-0694">RNA-binding</keyword>
<evidence type="ECO:0000256" key="2">
    <source>
        <dbReference type="ARBA" id="ARBA00011458"/>
    </source>
</evidence>
<dbReference type="NCBIfam" id="TIGR00165">
    <property type="entry name" value="S18"/>
    <property type="match status" value="1"/>
</dbReference>
<keyword evidence="9" id="KW-0150">Chloroplast</keyword>
<dbReference type="Gene3D" id="4.10.640.10">
    <property type="entry name" value="Ribosomal protein S18"/>
    <property type="match status" value="1"/>
</dbReference>
<dbReference type="EMBL" id="KJ746599">
    <property type="protein sequence ID" value="AID67644.1"/>
    <property type="molecule type" value="Genomic_DNA"/>
</dbReference>
<dbReference type="PANTHER" id="PTHR13479">
    <property type="entry name" value="30S RIBOSOMAL PROTEIN S18"/>
    <property type="match status" value="1"/>
</dbReference>
<evidence type="ECO:0000313" key="9">
    <source>
        <dbReference type="EMBL" id="AID67644.1"/>
    </source>
</evidence>
<dbReference type="GO" id="GO:0003735">
    <property type="term" value="F:structural constituent of ribosome"/>
    <property type="evidence" value="ECO:0007669"/>
    <property type="project" value="InterPro"/>
</dbReference>
<evidence type="ECO:0000256" key="5">
    <source>
        <dbReference type="ARBA" id="ARBA00023274"/>
    </source>
</evidence>
<gene>
    <name evidence="7 9" type="primary">rps18</name>
</gene>
<comment type="similarity">
    <text evidence="1 7 8">Belongs to the bacterial ribosomal protein bS18 family.</text>
</comment>
<protein>
    <recommendedName>
        <fullName evidence="6 7">Small ribosomal subunit protein bS18c</fullName>
    </recommendedName>
</protein>
<evidence type="ECO:0000256" key="8">
    <source>
        <dbReference type="RuleBase" id="RU003910"/>
    </source>
</evidence>
<geneLocation type="chloroplast" evidence="9"/>
<evidence type="ECO:0000256" key="1">
    <source>
        <dbReference type="ARBA" id="ARBA00005589"/>
    </source>
</evidence>
<dbReference type="GO" id="GO:0070181">
    <property type="term" value="F:small ribosomal subunit rRNA binding"/>
    <property type="evidence" value="ECO:0007669"/>
    <property type="project" value="TreeGrafter"/>
</dbReference>
<dbReference type="GO" id="GO:0006412">
    <property type="term" value="P:translation"/>
    <property type="evidence" value="ECO:0007669"/>
    <property type="project" value="UniProtKB-UniRule"/>
</dbReference>
<dbReference type="PRINTS" id="PR00974">
    <property type="entry name" value="RIBOSOMALS18"/>
</dbReference>
<dbReference type="Pfam" id="PF01084">
    <property type="entry name" value="Ribosomal_S18"/>
    <property type="match status" value="1"/>
</dbReference>
<reference evidence="9" key="1">
    <citation type="journal article" date="2014" name="BMC Genomics">
        <title>Six newly sequenced chloroplast genomes from prasinophyte green algae provide insights into the relationships among prasinophyte lineages and the diversity of streamlined genome architecture in picoplanktonic species.</title>
        <authorList>
            <person name="Lemieux C."/>
            <person name="Otis C."/>
            <person name="Turmel M."/>
        </authorList>
    </citation>
    <scope>NUCLEOTIDE SEQUENCE</scope>
</reference>
<comment type="subcellular location">
    <subcellularLocation>
        <location evidence="7">Plastid</location>
        <location evidence="7">Chloroplast</location>
    </subcellularLocation>
</comment>
<keyword evidence="7" id="KW-0699">rRNA-binding</keyword>
<accession>A0A088CK94</accession>
<sequence length="68" mass="7987">MRFNEEHQSISFTIDYKNVDFLRRFITSEGKILPRRVTGLTAKQQRQLTKAVKRARILSLLPFVHKAS</sequence>
<keyword evidence="4 7" id="KW-0689">Ribosomal protein</keyword>
<evidence type="ECO:0000256" key="6">
    <source>
        <dbReference type="ARBA" id="ARBA00035266"/>
    </source>
</evidence>
<dbReference type="RefSeq" id="YP_009057746.1">
    <property type="nucleotide sequence ID" value="NC_024828.1"/>
</dbReference>
<dbReference type="PANTHER" id="PTHR13479:SF40">
    <property type="entry name" value="SMALL RIBOSOMAL SUBUNIT PROTEIN BS18M"/>
    <property type="match status" value="1"/>
</dbReference>
<dbReference type="GO" id="GO:0009507">
    <property type="term" value="C:chloroplast"/>
    <property type="evidence" value="ECO:0007669"/>
    <property type="project" value="UniProtKB-SubCell"/>
</dbReference>
<name>A0A088CK94_9CHLO</name>
<dbReference type="GO" id="GO:0005763">
    <property type="term" value="C:mitochondrial small ribosomal subunit"/>
    <property type="evidence" value="ECO:0007669"/>
    <property type="project" value="TreeGrafter"/>
</dbReference>
<comment type="subunit">
    <text evidence="2 7">Part of the 30S ribosomal subunit.</text>
</comment>
<dbReference type="AlphaFoldDB" id="A0A088CK94"/>
<keyword evidence="9" id="KW-0934">Plastid</keyword>
<dbReference type="InterPro" id="IPR001648">
    <property type="entry name" value="Ribosomal_bS18"/>
</dbReference>
<proteinExistence type="inferred from homology"/>
<dbReference type="HAMAP" id="MF_00270">
    <property type="entry name" value="Ribosomal_bS18"/>
    <property type="match status" value="1"/>
</dbReference>
<evidence type="ECO:0000256" key="7">
    <source>
        <dbReference type="HAMAP-Rule" id="MF_00270"/>
    </source>
</evidence>
<dbReference type="GeneID" id="20355955"/>
<organism evidence="9">
    <name type="scientific">Picocystis salinarum</name>
    <dbReference type="NCBI Taxonomy" id="88271"/>
    <lineage>
        <taxon>Eukaryota</taxon>
        <taxon>Viridiplantae</taxon>
        <taxon>Chlorophyta</taxon>
        <taxon>Picocystophyceae</taxon>
        <taxon>Picocystales</taxon>
        <taxon>Picocystaceae</taxon>
        <taxon>Picocystis</taxon>
    </lineage>
</organism>